<gene>
    <name evidence="1" type="ORF">QC825_14440</name>
</gene>
<organism evidence="1 2">
    <name type="scientific">Larsenimonas suaedae</name>
    <dbReference type="NCBI Taxonomy" id="1851019"/>
    <lineage>
        <taxon>Bacteria</taxon>
        <taxon>Pseudomonadati</taxon>
        <taxon>Pseudomonadota</taxon>
        <taxon>Gammaproteobacteria</taxon>
        <taxon>Oceanospirillales</taxon>
        <taxon>Halomonadaceae</taxon>
        <taxon>Larsenimonas</taxon>
    </lineage>
</organism>
<evidence type="ECO:0000313" key="1">
    <source>
        <dbReference type="EMBL" id="MDR5897266.1"/>
    </source>
</evidence>
<reference evidence="1 2" key="1">
    <citation type="submission" date="2023-04" db="EMBL/GenBank/DDBJ databases">
        <title>A long-awaited taxogenomic arrangement of the family Halomonadaceae.</title>
        <authorList>
            <person name="De La Haba R."/>
            <person name="Chuvochina M."/>
            <person name="Wittouck S."/>
            <person name="Arahal D.R."/>
            <person name="Sanchez-Porro C."/>
            <person name="Hugenholtz P."/>
            <person name="Ventosa A."/>
        </authorList>
    </citation>
    <scope>NUCLEOTIDE SEQUENCE [LARGE SCALE GENOMIC DNA]</scope>
    <source>
        <strain evidence="1 2">DSM 22428</strain>
    </source>
</reference>
<dbReference type="EMBL" id="JARWAO010000010">
    <property type="protein sequence ID" value="MDR5897266.1"/>
    <property type="molecule type" value="Genomic_DNA"/>
</dbReference>
<sequence>MFYALIVSVLLSDGSIDRHAYFHDYTFADCQQEGQSQIYTYPNATFECTAILGMADR</sequence>
<dbReference type="Proteomes" id="UP001269375">
    <property type="component" value="Unassembled WGS sequence"/>
</dbReference>
<dbReference type="RefSeq" id="WP_251595523.1">
    <property type="nucleotide sequence ID" value="NZ_JAMLJI010000006.1"/>
</dbReference>
<protein>
    <submittedName>
        <fullName evidence="1">Uncharacterized protein</fullName>
    </submittedName>
</protein>
<name>A0ABU1GYZ3_9GAMM</name>
<accession>A0ABU1GYZ3</accession>
<proteinExistence type="predicted"/>
<evidence type="ECO:0000313" key="2">
    <source>
        <dbReference type="Proteomes" id="UP001269375"/>
    </source>
</evidence>
<comment type="caution">
    <text evidence="1">The sequence shown here is derived from an EMBL/GenBank/DDBJ whole genome shotgun (WGS) entry which is preliminary data.</text>
</comment>
<keyword evidence="2" id="KW-1185">Reference proteome</keyword>